<keyword evidence="1" id="KW-0614">Plasmid</keyword>
<geneLocation type="plasmid" evidence="1 2">
    <name>pl3WSM5005</name>
</geneLocation>
<accession>A0ACA8AX30</accession>
<gene>
    <name evidence="1" type="ORF">BJG93_34650</name>
</gene>
<dbReference type="Proteomes" id="UP000179860">
    <property type="component" value="Plasmid pl3WSM5005"/>
</dbReference>
<keyword evidence="2" id="KW-1185">Reference proteome</keyword>
<sequence length="724" mass="81005">MIPKVVPNRRDGKSSFKQLATYVTNGIKQSGEPPEKHSWANLTQYITKESVLDALGENVEKTIGVEIGNVQSLASAPAEMYAVARQAPKVKEPVYHYILSWPEHERPKTEDIFAAARETLAALGMAEHQYIIAIHANTDNLHAHIEVNRVHPKTYRAVDTYRDYLTLHKAAREIEIKYGWHHDDGIFQVVEVAGKKHIVRNTEYVDPDIAPTRHGAKQAEVWSGEESLETWCKGEPAADLKRVLADEKTDSWQDVHRVLAKYGLELRETGGGGLKVTDISDDRPEKLGKPMSVSASAAFRFLKRGELEAKWGKYQPPAADLSTDEPKRTYKRDPHKRLESRLARKAVRDALYEQYKQADREARQHQNIAREALTPFVDQDKRRFADLRKAYDARRAAIKADAFLSPAQKQQAYMVAKVTMASARQQLVQQVRAERAERNQLLPPVPSWREWVEAQAQLGNEAAISALRGMVYQDGRDRKKKEARDAIAETENSITAARAADTDPSIRPLGNLIWKVGNNGRVNYNFANGQPAFRDEGERLTFGRADVSDSALAITLQYGAEKWKDGLRIAGGDFAFKERVVRMAVEHGIAIQNAELRGLEKQIRDELAAREQVRAIGQGHAQSTQGASVTRNVSLNEDDMDALIRGVKRNASVVNAVTDRNSYTGTVIAQNAKHIAQDVGQNRVVVHDRSAFDLTPEHGQRVTVKYRSGKAAVSQPKDRGGKGR</sequence>
<organism evidence="1 2">
    <name type="scientific">Paraburkholderia sprentiae WSM5005</name>
    <dbReference type="NCBI Taxonomy" id="754502"/>
    <lineage>
        <taxon>Bacteria</taxon>
        <taxon>Pseudomonadati</taxon>
        <taxon>Pseudomonadota</taxon>
        <taxon>Betaproteobacteria</taxon>
        <taxon>Burkholderiales</taxon>
        <taxon>Burkholderiaceae</taxon>
        <taxon>Paraburkholderia</taxon>
    </lineage>
</organism>
<proteinExistence type="predicted"/>
<evidence type="ECO:0000313" key="2">
    <source>
        <dbReference type="Proteomes" id="UP000179860"/>
    </source>
</evidence>
<reference evidence="1" key="1">
    <citation type="submission" date="2016-09" db="EMBL/GenBank/DDBJ databases">
        <title>The Complete Genome of Burkholderia sprentiae wsm5005.</title>
        <authorList>
            <person name="De Meyer S."/>
            <person name="Wang P."/>
            <person name="Terpolilli J."/>
        </authorList>
    </citation>
    <scope>NUCLEOTIDE SEQUENCE</scope>
    <source>
        <strain evidence="1">WSM5005</strain>
        <plasmid evidence="1">pl3WSM5005</plasmid>
    </source>
</reference>
<evidence type="ECO:0000313" key="1">
    <source>
        <dbReference type="EMBL" id="APA90255.1"/>
    </source>
</evidence>
<name>A0ACA8AX30_9BURK</name>
<protein>
    <submittedName>
        <fullName evidence="1">Relaxase/mobilization nuclease domain-containing protein</fullName>
    </submittedName>
</protein>
<dbReference type="EMBL" id="CP017564">
    <property type="protein sequence ID" value="APA90255.1"/>
    <property type="molecule type" value="Genomic_DNA"/>
</dbReference>
<reference evidence="1" key="2">
    <citation type="submission" date="2021-06" db="EMBL/GenBank/DDBJ databases">
        <authorList>
            <person name="Rogers T.H."/>
            <person name="Ramsay J.P."/>
            <person name="Wang P."/>
            <person name="Terpolilli J."/>
        </authorList>
    </citation>
    <scope>NUCLEOTIDE SEQUENCE</scope>
    <source>
        <strain evidence="1">WSM5005</strain>
        <plasmid evidence="1">pl3WSM5005</plasmid>
    </source>
</reference>